<evidence type="ECO:0000259" key="7">
    <source>
        <dbReference type="SMART" id="SM00829"/>
    </source>
</evidence>
<dbReference type="SUPFAM" id="SSF51735">
    <property type="entry name" value="NAD(P)-binding Rossmann-fold domains"/>
    <property type="match status" value="1"/>
</dbReference>
<reference evidence="8 9" key="2">
    <citation type="submission" date="2020-03" db="EMBL/GenBank/DDBJ databases">
        <authorList>
            <person name="Ichikawa N."/>
            <person name="Kimura A."/>
            <person name="Kitahashi Y."/>
            <person name="Uohara A."/>
        </authorList>
    </citation>
    <scope>NUCLEOTIDE SEQUENCE [LARGE SCALE GENOMIC DNA]</scope>
    <source>
        <strain evidence="8 9">NBRC 108639</strain>
    </source>
</reference>
<dbReference type="InterPro" id="IPR013149">
    <property type="entry name" value="ADH-like_C"/>
</dbReference>
<comment type="caution">
    <text evidence="8">The sequence shown here is derived from an EMBL/GenBank/DDBJ whole genome shotgun (WGS) entry which is preliminary data.</text>
</comment>
<dbReference type="Pfam" id="PF08240">
    <property type="entry name" value="ADH_N"/>
    <property type="match status" value="1"/>
</dbReference>
<comment type="cofactor">
    <cofactor evidence="1 6">
        <name>Zn(2+)</name>
        <dbReference type="ChEBI" id="CHEBI:29105"/>
    </cofactor>
</comment>
<dbReference type="InterPro" id="IPR036291">
    <property type="entry name" value="NAD(P)-bd_dom_sf"/>
</dbReference>
<reference evidence="8 9" key="1">
    <citation type="submission" date="2020-03" db="EMBL/GenBank/DDBJ databases">
        <title>Whole genome shotgun sequence of Phytohabitans houttuyneae NBRC 108639.</title>
        <authorList>
            <person name="Komaki H."/>
            <person name="Tamura T."/>
        </authorList>
    </citation>
    <scope>NUCLEOTIDE SEQUENCE [LARGE SCALE GENOMIC DNA]</scope>
    <source>
        <strain evidence="8 9">NBRC 108639</strain>
    </source>
</reference>
<keyword evidence="9" id="KW-1185">Reference proteome</keyword>
<keyword evidence="4 6" id="KW-0862">Zinc</keyword>
<dbReference type="InterPro" id="IPR013154">
    <property type="entry name" value="ADH-like_N"/>
</dbReference>
<evidence type="ECO:0000256" key="3">
    <source>
        <dbReference type="ARBA" id="ARBA00022723"/>
    </source>
</evidence>
<dbReference type="RefSeq" id="WP_173059929.1">
    <property type="nucleotide sequence ID" value="NZ_BAABGO010000073.1"/>
</dbReference>
<keyword evidence="3 6" id="KW-0479">Metal-binding</keyword>
<dbReference type="SUPFAM" id="SSF50129">
    <property type="entry name" value="GroES-like"/>
    <property type="match status" value="1"/>
</dbReference>
<organism evidence="8 9">
    <name type="scientific">Phytohabitans houttuyneae</name>
    <dbReference type="NCBI Taxonomy" id="1076126"/>
    <lineage>
        <taxon>Bacteria</taxon>
        <taxon>Bacillati</taxon>
        <taxon>Actinomycetota</taxon>
        <taxon>Actinomycetes</taxon>
        <taxon>Micromonosporales</taxon>
        <taxon>Micromonosporaceae</taxon>
    </lineage>
</organism>
<dbReference type="Gene3D" id="3.90.180.10">
    <property type="entry name" value="Medium-chain alcohol dehydrogenases, catalytic domain"/>
    <property type="match status" value="1"/>
</dbReference>
<dbReference type="Pfam" id="PF00107">
    <property type="entry name" value="ADH_zinc_N"/>
    <property type="match status" value="1"/>
</dbReference>
<dbReference type="EMBL" id="BLPF01000002">
    <property type="protein sequence ID" value="GFJ81151.1"/>
    <property type="molecule type" value="Genomic_DNA"/>
</dbReference>
<dbReference type="PANTHER" id="PTHR43161:SF23">
    <property type="entry name" value="(R,R)-BUTANEDIOL DEHYDROGENASE-RELATED"/>
    <property type="match status" value="1"/>
</dbReference>
<evidence type="ECO:0000256" key="2">
    <source>
        <dbReference type="ARBA" id="ARBA00008072"/>
    </source>
</evidence>
<name>A0A6V8KFA7_9ACTN</name>
<dbReference type="GO" id="GO:0008270">
    <property type="term" value="F:zinc ion binding"/>
    <property type="evidence" value="ECO:0007669"/>
    <property type="project" value="InterPro"/>
</dbReference>
<dbReference type="SMART" id="SM00829">
    <property type="entry name" value="PKS_ER"/>
    <property type="match status" value="1"/>
</dbReference>
<evidence type="ECO:0000256" key="6">
    <source>
        <dbReference type="RuleBase" id="RU361277"/>
    </source>
</evidence>
<accession>A0A6V8KFA7</accession>
<feature type="domain" description="Enoyl reductase (ER)" evidence="7">
    <location>
        <begin position="8"/>
        <end position="335"/>
    </location>
</feature>
<evidence type="ECO:0000313" key="8">
    <source>
        <dbReference type="EMBL" id="GFJ81151.1"/>
    </source>
</evidence>
<evidence type="ECO:0000256" key="5">
    <source>
        <dbReference type="ARBA" id="ARBA00023002"/>
    </source>
</evidence>
<evidence type="ECO:0000256" key="4">
    <source>
        <dbReference type="ARBA" id="ARBA00022833"/>
    </source>
</evidence>
<dbReference type="PANTHER" id="PTHR43161">
    <property type="entry name" value="SORBITOL DEHYDROGENASE"/>
    <property type="match status" value="1"/>
</dbReference>
<dbReference type="PROSITE" id="PS00059">
    <property type="entry name" value="ADH_ZINC"/>
    <property type="match status" value="1"/>
</dbReference>
<dbReference type="InterPro" id="IPR002328">
    <property type="entry name" value="ADH_Zn_CS"/>
</dbReference>
<dbReference type="Gene3D" id="3.40.50.720">
    <property type="entry name" value="NAD(P)-binding Rossmann-like Domain"/>
    <property type="match status" value="1"/>
</dbReference>
<keyword evidence="5" id="KW-0560">Oxidoreductase</keyword>
<evidence type="ECO:0000256" key="1">
    <source>
        <dbReference type="ARBA" id="ARBA00001947"/>
    </source>
</evidence>
<protein>
    <submittedName>
        <fullName evidence="8">Zn-dependent alcohol dehydrogenase</fullName>
    </submittedName>
</protein>
<dbReference type="InterPro" id="IPR020843">
    <property type="entry name" value="ER"/>
</dbReference>
<dbReference type="InterPro" id="IPR011032">
    <property type="entry name" value="GroES-like_sf"/>
</dbReference>
<evidence type="ECO:0000313" key="9">
    <source>
        <dbReference type="Proteomes" id="UP000482800"/>
    </source>
</evidence>
<dbReference type="GO" id="GO:0016491">
    <property type="term" value="F:oxidoreductase activity"/>
    <property type="evidence" value="ECO:0007669"/>
    <property type="project" value="UniProtKB-KW"/>
</dbReference>
<sequence>MRSALYTGNSTIVVEDRPPVPPAAGEVQIDVAYTGICGTDLHILHGHMDHRVRVPQTIGHEMSGRIAAVGAGVTDLAAGTPVTVMPLRWCGTCPACRAGHQHICQRLDFIGIDSVGAMQQRWTVPADVVVPLPAGLPLTHGALVEPTAVAVHDVRRSGLGAGETAVVIGGGPIGVLIALVARSVDADVVLVEVDAQRREIAGQLGIRTLDPAVDDLAGEVAAMTGDAGAAVAFEVSGSAAGIATAVELLAVRGRLVVVGIHSQPREIDVFRFFWRELTMIGARVYQRADYDTAIELLSAGRVGAETLITHVEPLTNTAEAFARLRGGGNVMKVLIDCQETS</sequence>
<proteinExistence type="inferred from homology"/>
<gene>
    <name evidence="8" type="ORF">Phou_053310</name>
</gene>
<comment type="similarity">
    <text evidence="2 6">Belongs to the zinc-containing alcohol dehydrogenase family.</text>
</comment>
<dbReference type="Proteomes" id="UP000482800">
    <property type="component" value="Unassembled WGS sequence"/>
</dbReference>
<dbReference type="AlphaFoldDB" id="A0A6V8KFA7"/>